<keyword evidence="3" id="KW-1185">Reference proteome</keyword>
<feature type="domain" description="Chitin-binding type-2" evidence="1">
    <location>
        <begin position="265"/>
        <end position="310"/>
    </location>
</feature>
<dbReference type="VEuPathDB" id="VectorBase:RPRC002579"/>
<dbReference type="GO" id="GO:0005576">
    <property type="term" value="C:extracellular region"/>
    <property type="evidence" value="ECO:0007669"/>
    <property type="project" value="InterPro"/>
</dbReference>
<proteinExistence type="predicted"/>
<dbReference type="PROSITE" id="PS50940">
    <property type="entry name" value="CHIT_BIND_II"/>
    <property type="match status" value="2"/>
</dbReference>
<sequence>MDGGFKLKELKNIERPLRLDDLKKERSQKILAAIDREKPLQLIVAVGREPKQFCPIRNNVNYILGQYFLEFLGRIPICSKVKSFENRASAADSYLQISMVFCAVNCTTSASTLLPDCENSLENCCSPDPMNCFSYYTCYNDQPQKIFCGPLQNFNEQKLLCENNEEVCYPKCATRCPTDDIGHPICNEDSGSCCLPNPYNCKYFLTCSNGQTGLGECPSDAIFDEQQLACLPQPNGGGTCYQDEPICTVSCDTKEITCKEDCCGPETSTCSQQYYRCTNGIRTMAGCPNLTTFNMNTLQCDRHSYDKCVAQDTNFVECAPTPTNPAVNYPTSPPSIPTTGGQTVTESRRLLSKEEFLTAMYSAYREMGERLTIRT</sequence>
<dbReference type="OMA" id="CENNEEV"/>
<evidence type="ECO:0000313" key="3">
    <source>
        <dbReference type="Proteomes" id="UP000015103"/>
    </source>
</evidence>
<dbReference type="SMART" id="SM00494">
    <property type="entry name" value="ChtBD2"/>
    <property type="match status" value="3"/>
</dbReference>
<dbReference type="InterPro" id="IPR036508">
    <property type="entry name" value="Chitin-bd_dom_sf"/>
</dbReference>
<dbReference type="EnsemblMetazoa" id="RPRC002579-RA">
    <property type="protein sequence ID" value="RPRC002579-PA"/>
    <property type="gene ID" value="RPRC002579"/>
</dbReference>
<dbReference type="EMBL" id="ACPB03022720">
    <property type="status" value="NOT_ANNOTATED_CDS"/>
    <property type="molecule type" value="Genomic_DNA"/>
</dbReference>
<feature type="domain" description="Chitin-binding type-2" evidence="1">
    <location>
        <begin position="183"/>
        <end position="242"/>
    </location>
</feature>
<protein>
    <recommendedName>
        <fullName evidence="1">Chitin-binding type-2 domain-containing protein</fullName>
    </recommendedName>
</protein>
<evidence type="ECO:0000259" key="1">
    <source>
        <dbReference type="PROSITE" id="PS50940"/>
    </source>
</evidence>
<dbReference type="AlphaFoldDB" id="T1HEV7"/>
<organism evidence="2 3">
    <name type="scientific">Rhodnius prolixus</name>
    <name type="common">Triatomid bug</name>
    <dbReference type="NCBI Taxonomy" id="13249"/>
    <lineage>
        <taxon>Eukaryota</taxon>
        <taxon>Metazoa</taxon>
        <taxon>Ecdysozoa</taxon>
        <taxon>Arthropoda</taxon>
        <taxon>Hexapoda</taxon>
        <taxon>Insecta</taxon>
        <taxon>Pterygota</taxon>
        <taxon>Neoptera</taxon>
        <taxon>Paraneoptera</taxon>
        <taxon>Hemiptera</taxon>
        <taxon>Heteroptera</taxon>
        <taxon>Panheteroptera</taxon>
        <taxon>Cimicomorpha</taxon>
        <taxon>Reduviidae</taxon>
        <taxon>Triatominae</taxon>
        <taxon>Rhodnius</taxon>
    </lineage>
</organism>
<evidence type="ECO:0000313" key="2">
    <source>
        <dbReference type="EnsemblMetazoa" id="RPRC002579-PA"/>
    </source>
</evidence>
<dbReference type="InParanoid" id="T1HEV7"/>
<dbReference type="Pfam" id="PF01607">
    <property type="entry name" value="CBM_14"/>
    <property type="match status" value="2"/>
</dbReference>
<accession>T1HEV7</accession>
<reference evidence="2" key="1">
    <citation type="submission" date="2015-05" db="UniProtKB">
        <authorList>
            <consortium name="EnsemblMetazoa"/>
        </authorList>
    </citation>
    <scope>IDENTIFICATION</scope>
</reference>
<dbReference type="HOGENOM" id="CLU_738335_0_0_1"/>
<name>T1HEV7_RHOPR</name>
<dbReference type="InterPro" id="IPR002557">
    <property type="entry name" value="Chitin-bd_dom"/>
</dbReference>
<dbReference type="SUPFAM" id="SSF57625">
    <property type="entry name" value="Invertebrate chitin-binding proteins"/>
    <property type="match status" value="3"/>
</dbReference>
<dbReference type="Proteomes" id="UP000015103">
    <property type="component" value="Unassembled WGS sequence"/>
</dbReference>
<dbReference type="GO" id="GO:0008061">
    <property type="term" value="F:chitin binding"/>
    <property type="evidence" value="ECO:0007669"/>
    <property type="project" value="InterPro"/>
</dbReference>